<dbReference type="AlphaFoldDB" id="A0A2I0A9E8"/>
<evidence type="ECO:0000256" key="1">
    <source>
        <dbReference type="SAM" id="Phobius"/>
    </source>
</evidence>
<dbReference type="EMBL" id="KZ452009">
    <property type="protein sequence ID" value="PKA52148.1"/>
    <property type="molecule type" value="Genomic_DNA"/>
</dbReference>
<keyword evidence="1" id="KW-1133">Transmembrane helix</keyword>
<evidence type="ECO:0000256" key="2">
    <source>
        <dbReference type="SAM" id="SignalP"/>
    </source>
</evidence>
<keyword evidence="2" id="KW-0732">Signal</keyword>
<keyword evidence="1" id="KW-0812">Transmembrane</keyword>
<sequence length="111" mass="12983">MIAWRLLIWLLLNLQTMPSVTDLLIPIPLAFLIAVLILFSTPKMETFDILLSKFSNTTQMKLNSDEAPAAPGYLLRSMREERNNMAMQKSHDKRWSQLLEMKKRMQHKIQP</sequence>
<proteinExistence type="predicted"/>
<feature type="signal peptide" evidence="2">
    <location>
        <begin position="1"/>
        <end position="21"/>
    </location>
</feature>
<feature type="transmembrane region" description="Helical" evidence="1">
    <location>
        <begin position="20"/>
        <end position="39"/>
    </location>
</feature>
<evidence type="ECO:0000313" key="3">
    <source>
        <dbReference type="EMBL" id="PKA52148.1"/>
    </source>
</evidence>
<keyword evidence="1" id="KW-0472">Membrane</keyword>
<name>A0A2I0A9E8_9ASPA</name>
<feature type="chain" id="PRO_5014183421" evidence="2">
    <location>
        <begin position="22"/>
        <end position="111"/>
    </location>
</feature>
<evidence type="ECO:0000313" key="4">
    <source>
        <dbReference type="Proteomes" id="UP000236161"/>
    </source>
</evidence>
<keyword evidence="4" id="KW-1185">Reference proteome</keyword>
<protein>
    <submittedName>
        <fullName evidence="3">Uncharacterized protein</fullName>
    </submittedName>
</protein>
<accession>A0A2I0A9E8</accession>
<reference evidence="3 4" key="1">
    <citation type="journal article" date="2017" name="Nature">
        <title>The Apostasia genome and the evolution of orchids.</title>
        <authorList>
            <person name="Zhang G.Q."/>
            <person name="Liu K.W."/>
            <person name="Li Z."/>
            <person name="Lohaus R."/>
            <person name="Hsiao Y.Y."/>
            <person name="Niu S.C."/>
            <person name="Wang J.Y."/>
            <person name="Lin Y.C."/>
            <person name="Xu Q."/>
            <person name="Chen L.J."/>
            <person name="Yoshida K."/>
            <person name="Fujiwara S."/>
            <person name="Wang Z.W."/>
            <person name="Zhang Y.Q."/>
            <person name="Mitsuda N."/>
            <person name="Wang M."/>
            <person name="Liu G.H."/>
            <person name="Pecoraro L."/>
            <person name="Huang H.X."/>
            <person name="Xiao X.J."/>
            <person name="Lin M."/>
            <person name="Wu X.Y."/>
            <person name="Wu W.L."/>
            <person name="Chen Y.Y."/>
            <person name="Chang S.B."/>
            <person name="Sakamoto S."/>
            <person name="Ohme-Takagi M."/>
            <person name="Yagi M."/>
            <person name="Zeng S.J."/>
            <person name="Shen C.Y."/>
            <person name="Yeh C.M."/>
            <person name="Luo Y.B."/>
            <person name="Tsai W.C."/>
            <person name="Van de Peer Y."/>
            <person name="Liu Z.J."/>
        </authorList>
    </citation>
    <scope>NUCLEOTIDE SEQUENCE [LARGE SCALE GENOMIC DNA]</scope>
    <source>
        <strain evidence="4">cv. Shenzhen</strain>
        <tissue evidence="3">Stem</tissue>
    </source>
</reference>
<gene>
    <name evidence="3" type="ORF">AXF42_Ash014085</name>
</gene>
<dbReference type="Proteomes" id="UP000236161">
    <property type="component" value="Unassembled WGS sequence"/>
</dbReference>
<organism evidence="3 4">
    <name type="scientific">Apostasia shenzhenica</name>
    <dbReference type="NCBI Taxonomy" id="1088818"/>
    <lineage>
        <taxon>Eukaryota</taxon>
        <taxon>Viridiplantae</taxon>
        <taxon>Streptophyta</taxon>
        <taxon>Embryophyta</taxon>
        <taxon>Tracheophyta</taxon>
        <taxon>Spermatophyta</taxon>
        <taxon>Magnoliopsida</taxon>
        <taxon>Liliopsida</taxon>
        <taxon>Asparagales</taxon>
        <taxon>Orchidaceae</taxon>
        <taxon>Apostasioideae</taxon>
        <taxon>Apostasia</taxon>
    </lineage>
</organism>